<reference evidence="10" key="1">
    <citation type="submission" date="2017-02" db="UniProtKB">
        <authorList>
            <consortium name="WormBaseParasite"/>
        </authorList>
    </citation>
    <scope>IDENTIFICATION</scope>
</reference>
<evidence type="ECO:0000256" key="1">
    <source>
        <dbReference type="ARBA" id="ARBA00004728"/>
    </source>
</evidence>
<keyword evidence="6" id="KW-0472">Membrane</keyword>
<dbReference type="EC" id="2.3.1.51" evidence="5"/>
<feature type="domain" description="Phospholipid/glycerol acyltransferase" evidence="7">
    <location>
        <begin position="92"/>
        <end position="207"/>
    </location>
</feature>
<dbReference type="STRING" id="27835.A0A0N4Y898"/>
<dbReference type="AlphaFoldDB" id="A0A0N4Y898"/>
<dbReference type="Proteomes" id="UP000271162">
    <property type="component" value="Unassembled WGS sequence"/>
</dbReference>
<comment type="pathway">
    <text evidence="1">Phospholipid metabolism; CDP-diacylglycerol biosynthesis; CDP-diacylglycerol from sn-glycerol 3-phosphate: step 2/3.</text>
</comment>
<evidence type="ECO:0000256" key="5">
    <source>
        <dbReference type="RuleBase" id="RU361267"/>
    </source>
</evidence>
<accession>A0A0N4Y898</accession>
<evidence type="ECO:0000259" key="7">
    <source>
        <dbReference type="SMART" id="SM00563"/>
    </source>
</evidence>
<dbReference type="PANTHER" id="PTHR10434">
    <property type="entry name" value="1-ACYL-SN-GLYCEROL-3-PHOSPHATE ACYLTRANSFERASE"/>
    <property type="match status" value="1"/>
</dbReference>
<reference evidence="8 9" key="2">
    <citation type="submission" date="2018-11" db="EMBL/GenBank/DDBJ databases">
        <authorList>
            <consortium name="Pathogen Informatics"/>
        </authorList>
    </citation>
    <scope>NUCLEOTIDE SEQUENCE [LARGE SCALE GENOMIC DNA]</scope>
</reference>
<comment type="catalytic activity">
    <reaction evidence="5">
        <text>a 1-acyl-sn-glycero-3-phosphate + an acyl-CoA = a 1,2-diacyl-sn-glycero-3-phosphate + CoA</text>
        <dbReference type="Rhea" id="RHEA:19709"/>
        <dbReference type="ChEBI" id="CHEBI:57287"/>
        <dbReference type="ChEBI" id="CHEBI:57970"/>
        <dbReference type="ChEBI" id="CHEBI:58342"/>
        <dbReference type="ChEBI" id="CHEBI:58608"/>
        <dbReference type="EC" id="2.3.1.51"/>
    </reaction>
</comment>
<dbReference type="EMBL" id="UYSL01020759">
    <property type="protein sequence ID" value="VDL76025.1"/>
    <property type="molecule type" value="Genomic_DNA"/>
</dbReference>
<keyword evidence="6" id="KW-1133">Transmembrane helix</keyword>
<keyword evidence="6" id="KW-0812">Transmembrane</keyword>
<dbReference type="PANTHER" id="PTHR10434:SF11">
    <property type="entry name" value="1-ACYL-SN-GLYCEROL-3-PHOSPHATE ACYLTRANSFERASE"/>
    <property type="match status" value="1"/>
</dbReference>
<keyword evidence="5" id="KW-0444">Lipid biosynthesis</keyword>
<evidence type="ECO:0000256" key="3">
    <source>
        <dbReference type="ARBA" id="ARBA00022679"/>
    </source>
</evidence>
<evidence type="ECO:0000256" key="6">
    <source>
        <dbReference type="SAM" id="Phobius"/>
    </source>
</evidence>
<dbReference type="InterPro" id="IPR004552">
    <property type="entry name" value="AGP_acyltrans"/>
</dbReference>
<keyword evidence="5" id="KW-0443">Lipid metabolism</keyword>
<evidence type="ECO:0000313" key="9">
    <source>
        <dbReference type="Proteomes" id="UP000271162"/>
    </source>
</evidence>
<keyword evidence="4 5" id="KW-0012">Acyltransferase</keyword>
<proteinExistence type="inferred from homology"/>
<dbReference type="OMA" id="NLWIFPE"/>
<evidence type="ECO:0000256" key="2">
    <source>
        <dbReference type="ARBA" id="ARBA00008655"/>
    </source>
</evidence>
<keyword evidence="5" id="KW-0594">Phospholipid biosynthesis</keyword>
<keyword evidence="9" id="KW-1185">Reference proteome</keyword>
<dbReference type="NCBIfam" id="TIGR00530">
    <property type="entry name" value="AGP_acyltrn"/>
    <property type="match status" value="1"/>
</dbReference>
<dbReference type="GO" id="GO:0005783">
    <property type="term" value="C:endoplasmic reticulum"/>
    <property type="evidence" value="ECO:0007669"/>
    <property type="project" value="TreeGrafter"/>
</dbReference>
<dbReference type="GO" id="GO:0006654">
    <property type="term" value="P:phosphatidic acid biosynthetic process"/>
    <property type="evidence" value="ECO:0007669"/>
    <property type="project" value="TreeGrafter"/>
</dbReference>
<sequence>MEWWSVVAFALSILFIFYTLSQTLRYYIRITFYYFCIFLHAIVCNVIMIPSWIAGSGADVIFHTFKYWLDWTGTNFEVRGYKENLEHMNIPAVVICNHQSALDVTVMTRVFPPRGIVMMKESLKYAPFFNVSALFARTIFVKRDTRSNSSQVVDRCVDELKNSNLKLWVYPEGTRNRDGGILPFKKGAFNIAIRGAFPIVPIVVSDYRPFYSRQERYFKSDGEVIIRVLPAVSTKGPKCVKCSPYLSLHLYHLSSR</sequence>
<dbReference type="SMART" id="SM00563">
    <property type="entry name" value="PlsC"/>
    <property type="match status" value="1"/>
</dbReference>
<dbReference type="WBParaSite" id="NBR_0001243501-mRNA-1">
    <property type="protein sequence ID" value="NBR_0001243501-mRNA-1"/>
    <property type="gene ID" value="NBR_0001243501"/>
</dbReference>
<dbReference type="GO" id="GO:0003841">
    <property type="term" value="F:1-acylglycerol-3-phosphate O-acyltransferase activity"/>
    <property type="evidence" value="ECO:0007669"/>
    <property type="project" value="UniProtKB-UniRule"/>
</dbReference>
<evidence type="ECO:0000256" key="4">
    <source>
        <dbReference type="ARBA" id="ARBA00023315"/>
    </source>
</evidence>
<keyword evidence="5" id="KW-1208">Phospholipid metabolism</keyword>
<evidence type="ECO:0000313" key="10">
    <source>
        <dbReference type="WBParaSite" id="NBR_0001243501-mRNA-1"/>
    </source>
</evidence>
<dbReference type="InterPro" id="IPR002123">
    <property type="entry name" value="Plipid/glycerol_acylTrfase"/>
</dbReference>
<dbReference type="Pfam" id="PF01553">
    <property type="entry name" value="Acyltransferase"/>
    <property type="match status" value="1"/>
</dbReference>
<organism evidence="10">
    <name type="scientific">Nippostrongylus brasiliensis</name>
    <name type="common">Rat hookworm</name>
    <dbReference type="NCBI Taxonomy" id="27835"/>
    <lineage>
        <taxon>Eukaryota</taxon>
        <taxon>Metazoa</taxon>
        <taxon>Ecdysozoa</taxon>
        <taxon>Nematoda</taxon>
        <taxon>Chromadorea</taxon>
        <taxon>Rhabditida</taxon>
        <taxon>Rhabditina</taxon>
        <taxon>Rhabditomorpha</taxon>
        <taxon>Strongyloidea</taxon>
        <taxon>Heligmosomidae</taxon>
        <taxon>Nippostrongylus</taxon>
    </lineage>
</organism>
<dbReference type="SUPFAM" id="SSF69593">
    <property type="entry name" value="Glycerol-3-phosphate (1)-acyltransferase"/>
    <property type="match status" value="1"/>
</dbReference>
<gene>
    <name evidence="8" type="ORF">NBR_LOCUS12436</name>
</gene>
<evidence type="ECO:0000313" key="8">
    <source>
        <dbReference type="EMBL" id="VDL76025.1"/>
    </source>
</evidence>
<name>A0A0N4Y898_NIPBR</name>
<comment type="similarity">
    <text evidence="2 5">Belongs to the 1-acyl-sn-glycerol-3-phosphate acyltransferase family.</text>
</comment>
<comment type="domain">
    <text evidence="5">The HXXXXD motif is essential for acyltransferase activity and may constitute the binding site for the phosphate moiety of the glycerol-3-phosphate.</text>
</comment>
<keyword evidence="3 5" id="KW-0808">Transferase</keyword>
<dbReference type="CDD" id="cd07989">
    <property type="entry name" value="LPLAT_AGPAT-like"/>
    <property type="match status" value="1"/>
</dbReference>
<dbReference type="GO" id="GO:0016020">
    <property type="term" value="C:membrane"/>
    <property type="evidence" value="ECO:0007669"/>
    <property type="project" value="InterPro"/>
</dbReference>
<protein>
    <recommendedName>
        <fullName evidence="5">1-acyl-sn-glycerol-3-phosphate acyltransferase</fullName>
        <ecNumber evidence="5">2.3.1.51</ecNumber>
    </recommendedName>
</protein>
<feature type="transmembrane region" description="Helical" evidence="6">
    <location>
        <begin position="31"/>
        <end position="53"/>
    </location>
</feature>